<gene>
    <name evidence="2" type="ORF">Esi_0194_0028</name>
</gene>
<keyword evidence="3" id="KW-1185">Reference proteome</keyword>
<dbReference type="AlphaFoldDB" id="D7FPM9"/>
<feature type="signal peptide" evidence="1">
    <location>
        <begin position="1"/>
        <end position="20"/>
    </location>
</feature>
<protein>
    <recommendedName>
        <fullName evidence="4">Plastid lipid-associated protein/fibrillin conserved domain-containing protein</fullName>
    </recommendedName>
</protein>
<organism evidence="2 3">
    <name type="scientific">Ectocarpus siliculosus</name>
    <name type="common">Brown alga</name>
    <name type="synonym">Conferva siliculosa</name>
    <dbReference type="NCBI Taxonomy" id="2880"/>
    <lineage>
        <taxon>Eukaryota</taxon>
        <taxon>Sar</taxon>
        <taxon>Stramenopiles</taxon>
        <taxon>Ochrophyta</taxon>
        <taxon>PX clade</taxon>
        <taxon>Phaeophyceae</taxon>
        <taxon>Ectocarpales</taxon>
        <taxon>Ectocarpaceae</taxon>
        <taxon>Ectocarpus</taxon>
    </lineage>
</organism>
<evidence type="ECO:0000256" key="1">
    <source>
        <dbReference type="SAM" id="SignalP"/>
    </source>
</evidence>
<dbReference type="OrthoDB" id="523511at2759"/>
<accession>D7FPM9</accession>
<evidence type="ECO:0000313" key="2">
    <source>
        <dbReference type="EMBL" id="CBJ30486.1"/>
    </source>
</evidence>
<dbReference type="Proteomes" id="UP000002630">
    <property type="component" value="Linkage Group LG19"/>
</dbReference>
<dbReference type="eggNOG" id="ENOG502S7KT">
    <property type="taxonomic scope" value="Eukaryota"/>
</dbReference>
<evidence type="ECO:0000313" key="3">
    <source>
        <dbReference type="Proteomes" id="UP000002630"/>
    </source>
</evidence>
<name>D7FPM9_ECTSI</name>
<sequence>MVLRSLFLVALPISLNLGSAFLLPSVQQVVLPDTSTAIIRHQHDTGSRSMLSAAAPTAAGGSSSTATAKKSFLRNLERKRAGEEVASSALNADLHVLGSTPTQSSTTTVDNTRSWKGTWEICYAPHIQTLAKVILTEFPSVLYNFVSDDGRMVSHSRYESKVFGSGWFNADGRVVVLPASEGGTNEAPRQTVQVIFERFWWDRSGEDRPTGEPPGSSATPVDGFVQAAGKAMFFDGLSVFPVHYLDDDFCVFEFKAAGTVVASQRIA</sequence>
<evidence type="ECO:0008006" key="4">
    <source>
        <dbReference type="Google" id="ProtNLM"/>
    </source>
</evidence>
<dbReference type="EMBL" id="FN648369">
    <property type="protein sequence ID" value="CBJ30486.1"/>
    <property type="molecule type" value="Genomic_DNA"/>
</dbReference>
<proteinExistence type="predicted"/>
<feature type="chain" id="PRO_5003095785" description="Plastid lipid-associated protein/fibrillin conserved domain-containing protein" evidence="1">
    <location>
        <begin position="21"/>
        <end position="267"/>
    </location>
</feature>
<dbReference type="InParanoid" id="D7FPM9"/>
<dbReference type="EMBL" id="FN649744">
    <property type="protein sequence ID" value="CBJ30486.1"/>
    <property type="molecule type" value="Genomic_DNA"/>
</dbReference>
<keyword evidence="1" id="KW-0732">Signal</keyword>
<reference evidence="2 3" key="1">
    <citation type="journal article" date="2010" name="Nature">
        <title>The Ectocarpus genome and the independent evolution of multicellularity in brown algae.</title>
        <authorList>
            <person name="Cock J.M."/>
            <person name="Sterck L."/>
            <person name="Rouze P."/>
            <person name="Scornet D."/>
            <person name="Allen A.E."/>
            <person name="Amoutzias G."/>
            <person name="Anthouard V."/>
            <person name="Artiguenave F."/>
            <person name="Aury J.M."/>
            <person name="Badger J.H."/>
            <person name="Beszteri B."/>
            <person name="Billiau K."/>
            <person name="Bonnet E."/>
            <person name="Bothwell J.H."/>
            <person name="Bowler C."/>
            <person name="Boyen C."/>
            <person name="Brownlee C."/>
            <person name="Carrano C.J."/>
            <person name="Charrier B."/>
            <person name="Cho G.Y."/>
            <person name="Coelho S.M."/>
            <person name="Collen J."/>
            <person name="Corre E."/>
            <person name="Da Silva C."/>
            <person name="Delage L."/>
            <person name="Delaroque N."/>
            <person name="Dittami S.M."/>
            <person name="Doulbeau S."/>
            <person name="Elias M."/>
            <person name="Farnham G."/>
            <person name="Gachon C.M."/>
            <person name="Gschloessl B."/>
            <person name="Heesch S."/>
            <person name="Jabbari K."/>
            <person name="Jubin C."/>
            <person name="Kawai H."/>
            <person name="Kimura K."/>
            <person name="Kloareg B."/>
            <person name="Kupper F.C."/>
            <person name="Lang D."/>
            <person name="Le Bail A."/>
            <person name="Leblanc C."/>
            <person name="Lerouge P."/>
            <person name="Lohr M."/>
            <person name="Lopez P.J."/>
            <person name="Martens C."/>
            <person name="Maumus F."/>
            <person name="Michel G."/>
            <person name="Miranda-Saavedra D."/>
            <person name="Morales J."/>
            <person name="Moreau H."/>
            <person name="Motomura T."/>
            <person name="Nagasato C."/>
            <person name="Napoli C.A."/>
            <person name="Nelson D.R."/>
            <person name="Nyvall-Collen P."/>
            <person name="Peters A.F."/>
            <person name="Pommier C."/>
            <person name="Potin P."/>
            <person name="Poulain J."/>
            <person name="Quesneville H."/>
            <person name="Read B."/>
            <person name="Rensing S.A."/>
            <person name="Ritter A."/>
            <person name="Rousvoal S."/>
            <person name="Samanta M."/>
            <person name="Samson G."/>
            <person name="Schroeder D.C."/>
            <person name="Segurens B."/>
            <person name="Strittmatter M."/>
            <person name="Tonon T."/>
            <person name="Tregear J.W."/>
            <person name="Valentin K."/>
            <person name="von Dassow P."/>
            <person name="Yamagishi T."/>
            <person name="Van de Peer Y."/>
            <person name="Wincker P."/>
        </authorList>
    </citation>
    <scope>NUCLEOTIDE SEQUENCE [LARGE SCALE GENOMIC DNA]</scope>
    <source>
        <strain evidence="3">Ec32 / CCAP1310/4</strain>
    </source>
</reference>